<organism evidence="1 2">
    <name type="scientific">Solanum bulbocastanum</name>
    <name type="common">Wild potato</name>
    <dbReference type="NCBI Taxonomy" id="147425"/>
    <lineage>
        <taxon>Eukaryota</taxon>
        <taxon>Viridiplantae</taxon>
        <taxon>Streptophyta</taxon>
        <taxon>Embryophyta</taxon>
        <taxon>Tracheophyta</taxon>
        <taxon>Spermatophyta</taxon>
        <taxon>Magnoliopsida</taxon>
        <taxon>eudicotyledons</taxon>
        <taxon>Gunneridae</taxon>
        <taxon>Pentapetalae</taxon>
        <taxon>asterids</taxon>
        <taxon>lamiids</taxon>
        <taxon>Solanales</taxon>
        <taxon>Solanaceae</taxon>
        <taxon>Solanoideae</taxon>
        <taxon>Solaneae</taxon>
        <taxon>Solanum</taxon>
    </lineage>
</organism>
<protein>
    <submittedName>
        <fullName evidence="1">Uncharacterized protein</fullName>
    </submittedName>
</protein>
<accession>A0AAN8YER6</accession>
<evidence type="ECO:0000313" key="1">
    <source>
        <dbReference type="EMBL" id="KAK6786673.1"/>
    </source>
</evidence>
<gene>
    <name evidence="1" type="ORF">RDI58_015198</name>
</gene>
<reference evidence="1 2" key="1">
    <citation type="submission" date="2024-02" db="EMBL/GenBank/DDBJ databases">
        <title>de novo genome assembly of Solanum bulbocastanum strain 11H21.</title>
        <authorList>
            <person name="Hosaka A.J."/>
        </authorList>
    </citation>
    <scope>NUCLEOTIDE SEQUENCE [LARGE SCALE GENOMIC DNA]</scope>
    <source>
        <tissue evidence="1">Young leaves</tissue>
    </source>
</reference>
<dbReference type="Proteomes" id="UP001371456">
    <property type="component" value="Unassembled WGS sequence"/>
</dbReference>
<sequence>MLGKRDLEKLYEVLT</sequence>
<proteinExistence type="predicted"/>
<dbReference type="EMBL" id="JBANQN010000006">
    <property type="protein sequence ID" value="KAK6786673.1"/>
    <property type="molecule type" value="Genomic_DNA"/>
</dbReference>
<keyword evidence="2" id="KW-1185">Reference proteome</keyword>
<comment type="caution">
    <text evidence="1">The sequence shown here is derived from an EMBL/GenBank/DDBJ whole genome shotgun (WGS) entry which is preliminary data.</text>
</comment>
<name>A0AAN8YER6_SOLBU</name>
<evidence type="ECO:0000313" key="2">
    <source>
        <dbReference type="Proteomes" id="UP001371456"/>
    </source>
</evidence>